<proteinExistence type="predicted"/>
<evidence type="ECO:0000313" key="2">
    <source>
        <dbReference type="Proteomes" id="UP000196531"/>
    </source>
</evidence>
<comment type="caution">
    <text evidence="1">The sequence shown here is derived from an EMBL/GenBank/DDBJ whole genome shotgun (WGS) entry which is preliminary data.</text>
</comment>
<sequence>MGPIQKLYHSLRRIFFPNHYKIQSFTFYIPSPPVRKVGYREKEFDKIFYSFINQGFQILEFKTQANSNESYSGMWLIFIVCSLNSDTAELNLDDELKSLLENEEEIEGLYQIND</sequence>
<organism evidence="1 2">
    <name type="scientific">Halobacteriovorax marinus</name>
    <dbReference type="NCBI Taxonomy" id="97084"/>
    <lineage>
        <taxon>Bacteria</taxon>
        <taxon>Pseudomonadati</taxon>
        <taxon>Bdellovibrionota</taxon>
        <taxon>Bacteriovoracia</taxon>
        <taxon>Bacteriovoracales</taxon>
        <taxon>Halobacteriovoraceae</taxon>
        <taxon>Halobacteriovorax</taxon>
    </lineage>
</organism>
<accession>A0A1Y5F3R0</accession>
<dbReference type="EMBL" id="MAAO01000010">
    <property type="protein sequence ID" value="OUR94863.1"/>
    <property type="molecule type" value="Genomic_DNA"/>
</dbReference>
<dbReference type="Proteomes" id="UP000196531">
    <property type="component" value="Unassembled WGS sequence"/>
</dbReference>
<gene>
    <name evidence="1" type="ORF">A9Q84_17295</name>
</gene>
<protein>
    <submittedName>
        <fullName evidence="1">Uncharacterized protein</fullName>
    </submittedName>
</protein>
<dbReference type="AlphaFoldDB" id="A0A1Y5F3R0"/>
<evidence type="ECO:0000313" key="1">
    <source>
        <dbReference type="EMBL" id="OUR94863.1"/>
    </source>
</evidence>
<name>A0A1Y5F3R0_9BACT</name>
<reference evidence="2" key="1">
    <citation type="journal article" date="2017" name="Proc. Natl. Acad. Sci. U.S.A.">
        <title>Simulation of Deepwater Horizon oil plume reveals substrate specialization within a complex community of hydrocarbon-degraders.</title>
        <authorList>
            <person name="Hu P."/>
            <person name="Dubinsky E.A."/>
            <person name="Probst A.J."/>
            <person name="Wang J."/>
            <person name="Sieber C.M.K."/>
            <person name="Tom L.M."/>
            <person name="Gardinali P."/>
            <person name="Banfield J.F."/>
            <person name="Atlas R.M."/>
            <person name="Andersen G.L."/>
        </authorList>
    </citation>
    <scope>NUCLEOTIDE SEQUENCE [LARGE SCALE GENOMIC DNA]</scope>
</reference>